<dbReference type="EMBL" id="JASNQZ010000001">
    <property type="protein sequence ID" value="KAL0961492.1"/>
    <property type="molecule type" value="Genomic_DNA"/>
</dbReference>
<evidence type="ECO:0000313" key="1">
    <source>
        <dbReference type="EMBL" id="KAL0961492.1"/>
    </source>
</evidence>
<name>A0ABR3K0T9_9AGAR</name>
<proteinExistence type="predicted"/>
<evidence type="ECO:0000313" key="2">
    <source>
        <dbReference type="Proteomes" id="UP001556367"/>
    </source>
</evidence>
<sequence length="134" mass="14623">MKGLDPTGTALQTSNIIRHGAQHLYTCVASRSSSCGAPLLSAQWSMSDILCIFDDNGIKIRIYSCTSGYLQQIHPGPDVATELALDQGTDRVASCWRSTSIQFTWNESTVSAQGLAIHLYHPFPNESVLYAMQS</sequence>
<dbReference type="Proteomes" id="UP001556367">
    <property type="component" value="Unassembled WGS sequence"/>
</dbReference>
<accession>A0ABR3K0T9</accession>
<gene>
    <name evidence="1" type="ORF">HGRIS_006433</name>
</gene>
<organism evidence="1 2">
    <name type="scientific">Hohenbuehelia grisea</name>
    <dbReference type="NCBI Taxonomy" id="104357"/>
    <lineage>
        <taxon>Eukaryota</taxon>
        <taxon>Fungi</taxon>
        <taxon>Dikarya</taxon>
        <taxon>Basidiomycota</taxon>
        <taxon>Agaricomycotina</taxon>
        <taxon>Agaricomycetes</taxon>
        <taxon>Agaricomycetidae</taxon>
        <taxon>Agaricales</taxon>
        <taxon>Pleurotineae</taxon>
        <taxon>Pleurotaceae</taxon>
        <taxon>Hohenbuehelia</taxon>
    </lineage>
</organism>
<reference evidence="2" key="1">
    <citation type="submission" date="2024-06" db="EMBL/GenBank/DDBJ databases">
        <title>Multi-omics analyses provide insights into the biosynthesis of the anticancer antibiotic pleurotin in Hohenbuehelia grisea.</title>
        <authorList>
            <person name="Weaver J.A."/>
            <person name="Alberti F."/>
        </authorList>
    </citation>
    <scope>NUCLEOTIDE SEQUENCE [LARGE SCALE GENOMIC DNA]</scope>
    <source>
        <strain evidence="2">T-177</strain>
    </source>
</reference>
<comment type="caution">
    <text evidence="1">The sequence shown here is derived from an EMBL/GenBank/DDBJ whole genome shotgun (WGS) entry which is preliminary data.</text>
</comment>
<protein>
    <submittedName>
        <fullName evidence="1">Uncharacterized protein</fullName>
    </submittedName>
</protein>
<keyword evidence="2" id="KW-1185">Reference proteome</keyword>